<evidence type="ECO:0000313" key="5">
    <source>
        <dbReference type="EMBL" id="OPH58410.1"/>
    </source>
</evidence>
<proteinExistence type="predicted"/>
<dbReference type="Pfam" id="PF02784">
    <property type="entry name" value="Orn_Arg_deC_N"/>
    <property type="match status" value="1"/>
</dbReference>
<keyword evidence="2 3" id="KW-0663">Pyridoxal phosphate</keyword>
<dbReference type="SUPFAM" id="SSF50621">
    <property type="entry name" value="Alanine racemase C-terminal domain-like"/>
    <property type="match status" value="1"/>
</dbReference>
<dbReference type="GO" id="GO:0009089">
    <property type="term" value="P:lysine biosynthetic process via diaminopimelate"/>
    <property type="evidence" value="ECO:0007669"/>
    <property type="project" value="TreeGrafter"/>
</dbReference>
<dbReference type="PANTHER" id="PTHR43727:SF2">
    <property type="entry name" value="GROUP IV DECARBOXYLASE"/>
    <property type="match status" value="1"/>
</dbReference>
<evidence type="ECO:0000256" key="1">
    <source>
        <dbReference type="ARBA" id="ARBA00001933"/>
    </source>
</evidence>
<name>A0A1V4HLQ8_9BACL</name>
<dbReference type="PRINTS" id="PR01179">
    <property type="entry name" value="ODADCRBXLASE"/>
</dbReference>
<feature type="active site" description="Proton donor" evidence="3">
    <location>
        <position position="351"/>
    </location>
</feature>
<gene>
    <name evidence="5" type="ORF">BC351_23970</name>
</gene>
<organism evidence="5 6">
    <name type="scientific">Paenibacillus ferrarius</name>
    <dbReference type="NCBI Taxonomy" id="1469647"/>
    <lineage>
        <taxon>Bacteria</taxon>
        <taxon>Bacillati</taxon>
        <taxon>Bacillota</taxon>
        <taxon>Bacilli</taxon>
        <taxon>Bacillales</taxon>
        <taxon>Paenibacillaceae</taxon>
        <taxon>Paenibacillus</taxon>
    </lineage>
</organism>
<evidence type="ECO:0000259" key="4">
    <source>
        <dbReference type="Pfam" id="PF02784"/>
    </source>
</evidence>
<feature type="domain" description="Orn/DAP/Arg decarboxylase 2 N-terminal" evidence="4">
    <location>
        <begin position="35"/>
        <end position="280"/>
    </location>
</feature>
<dbReference type="PROSITE" id="PS00879">
    <property type="entry name" value="ODR_DC_2_2"/>
    <property type="match status" value="1"/>
</dbReference>
<dbReference type="STRING" id="1469647.BC351_23970"/>
<dbReference type="Proteomes" id="UP000190626">
    <property type="component" value="Unassembled WGS sequence"/>
</dbReference>
<feature type="modified residue" description="N6-(pyridoxal phosphate)lysine" evidence="3">
    <location>
        <position position="57"/>
    </location>
</feature>
<dbReference type="PANTHER" id="PTHR43727">
    <property type="entry name" value="DIAMINOPIMELATE DECARBOXYLASE"/>
    <property type="match status" value="1"/>
</dbReference>
<dbReference type="Gene3D" id="3.20.20.10">
    <property type="entry name" value="Alanine racemase"/>
    <property type="match status" value="1"/>
</dbReference>
<dbReference type="InterPro" id="IPR022644">
    <property type="entry name" value="De-COase2_N"/>
</dbReference>
<evidence type="ECO:0000256" key="3">
    <source>
        <dbReference type="PIRSR" id="PIRSR600183-50"/>
    </source>
</evidence>
<sequence length="400" mass="44776">MIQSVLDNKVLTTIQQWKETHAQPISAFIYDLQGLQEHARRTVSGLPQGCSLFYAMKANPAKEILECLEPIVYGFEAASIGEIRKIREVSADKPVIFGGPGKKDAEIEEALELGVKLIHAESTLELRRISLIAARLGVQASVLIRVNLRASFPEATLVMAGRPTQFGIDEEQVAEAIELALSLPHVQLEGFHLHSISNNLDASLHVRLISVYLERVRGWKERFGLQLSYLNAGGGFGISYTDMERKFEWDTFTSGLRTVVQEQGIAGVELLFEPGRYLAAACGFYATEVVDLKCNHDKHYAILRGGSHHFRLPGAWQHSHPFEVVPVERWDYPFARPEIQDKEITVAGELCTPKDVLARDIHVARLRVGDIVLFRLAGAYGWTISAHDFLSHEHPEHIFL</sequence>
<comment type="cofactor">
    <cofactor evidence="1 3">
        <name>pyridoxal 5'-phosphate</name>
        <dbReference type="ChEBI" id="CHEBI:597326"/>
    </cofactor>
</comment>
<evidence type="ECO:0000313" key="6">
    <source>
        <dbReference type="Proteomes" id="UP000190626"/>
    </source>
</evidence>
<dbReference type="SUPFAM" id="SSF51419">
    <property type="entry name" value="PLP-binding barrel"/>
    <property type="match status" value="1"/>
</dbReference>
<dbReference type="InterPro" id="IPR029066">
    <property type="entry name" value="PLP-binding_barrel"/>
</dbReference>
<comment type="caution">
    <text evidence="5">The sequence shown here is derived from an EMBL/GenBank/DDBJ whole genome shotgun (WGS) entry which is preliminary data.</text>
</comment>
<dbReference type="InterPro" id="IPR009006">
    <property type="entry name" value="Ala_racemase/Decarboxylase_C"/>
</dbReference>
<dbReference type="PRINTS" id="PR01182">
    <property type="entry name" value="ORNDCRBXLASE"/>
</dbReference>
<dbReference type="GO" id="GO:0008836">
    <property type="term" value="F:diaminopimelate decarboxylase activity"/>
    <property type="evidence" value="ECO:0007669"/>
    <property type="project" value="TreeGrafter"/>
</dbReference>
<dbReference type="CDD" id="cd06843">
    <property type="entry name" value="PLPDE_III_PvsE_like"/>
    <property type="match status" value="1"/>
</dbReference>
<dbReference type="InterPro" id="IPR022657">
    <property type="entry name" value="De-COase2_CS"/>
</dbReference>
<dbReference type="Gene3D" id="2.40.37.10">
    <property type="entry name" value="Lyase, Ornithine Decarboxylase, Chain A, domain 1"/>
    <property type="match status" value="1"/>
</dbReference>
<dbReference type="AlphaFoldDB" id="A0A1V4HLQ8"/>
<dbReference type="RefSeq" id="WP_079412289.1">
    <property type="nucleotide sequence ID" value="NZ_MBTG01000010.1"/>
</dbReference>
<accession>A0A1V4HLQ8</accession>
<dbReference type="InterPro" id="IPR002433">
    <property type="entry name" value="Orn_de-COase"/>
</dbReference>
<reference evidence="6" key="1">
    <citation type="submission" date="2016-07" db="EMBL/GenBank/DDBJ databases">
        <authorList>
            <person name="Florea S."/>
            <person name="Webb J.S."/>
            <person name="Jaromczyk J."/>
            <person name="Schardl C.L."/>
        </authorList>
    </citation>
    <scope>NUCLEOTIDE SEQUENCE [LARGE SCALE GENOMIC DNA]</scope>
    <source>
        <strain evidence="6">CY1</strain>
    </source>
</reference>
<dbReference type="InterPro" id="IPR000183">
    <property type="entry name" value="Orn/DAP/Arg_de-COase"/>
</dbReference>
<evidence type="ECO:0000256" key="2">
    <source>
        <dbReference type="ARBA" id="ARBA00022898"/>
    </source>
</evidence>
<protein>
    <submittedName>
        <fullName evidence="5">Diaminopimelate decarboxylase</fullName>
    </submittedName>
</protein>
<dbReference type="EMBL" id="MBTG01000010">
    <property type="protein sequence ID" value="OPH58410.1"/>
    <property type="molecule type" value="Genomic_DNA"/>
</dbReference>
<keyword evidence="6" id="KW-1185">Reference proteome</keyword>
<dbReference type="OrthoDB" id="9802241at2"/>
<dbReference type="GO" id="GO:0006596">
    <property type="term" value="P:polyamine biosynthetic process"/>
    <property type="evidence" value="ECO:0007669"/>
    <property type="project" value="InterPro"/>
</dbReference>